<dbReference type="EnsemblPlants" id="AVESA.00010b.r2.5AG0853720.1">
    <property type="protein sequence ID" value="AVESA.00010b.r2.5AG0853720.1.CDS"/>
    <property type="gene ID" value="AVESA.00010b.r2.5AG0853720"/>
</dbReference>
<proteinExistence type="predicted"/>
<organism evidence="1 2">
    <name type="scientific">Avena sativa</name>
    <name type="common">Oat</name>
    <dbReference type="NCBI Taxonomy" id="4498"/>
    <lineage>
        <taxon>Eukaryota</taxon>
        <taxon>Viridiplantae</taxon>
        <taxon>Streptophyta</taxon>
        <taxon>Embryophyta</taxon>
        <taxon>Tracheophyta</taxon>
        <taxon>Spermatophyta</taxon>
        <taxon>Magnoliopsida</taxon>
        <taxon>Liliopsida</taxon>
        <taxon>Poales</taxon>
        <taxon>Poaceae</taxon>
        <taxon>BOP clade</taxon>
        <taxon>Pooideae</taxon>
        <taxon>Poodae</taxon>
        <taxon>Poeae</taxon>
        <taxon>Poeae Chloroplast Group 1 (Aveneae type)</taxon>
        <taxon>Aveninae</taxon>
        <taxon>Avena</taxon>
    </lineage>
</organism>
<reference evidence="1" key="1">
    <citation type="submission" date="2021-05" db="EMBL/GenBank/DDBJ databases">
        <authorList>
            <person name="Scholz U."/>
            <person name="Mascher M."/>
            <person name="Fiebig A."/>
        </authorList>
    </citation>
    <scope>NUCLEOTIDE SEQUENCE [LARGE SCALE GENOMIC DNA]</scope>
</reference>
<sequence length="255" mass="27860">MERRQVTAAGEAPPRQQQQQLLQLPPGFRFHPTDVELIVQYLRRMVLARPLPAAVIPVVRTAGALPDPWDLPGASEGEAAYFFSQRQRGCGIGRRRRSASGYWKATGKETPVFVQLQGPSGNAKRLLVGVKTTLAFHRGKGKASLTRTDWVMHEYRLATAPGAGAADKKMTSADELQSRGTHQAPLGEWVVCRVALRNRARRQALAAGETDDHTPAAVHRAAGDHHHQPPLSPSSSCVTDTCHASDHQEEVSSTY</sequence>
<keyword evidence="2" id="KW-1185">Reference proteome</keyword>
<evidence type="ECO:0000313" key="1">
    <source>
        <dbReference type="EnsemblPlants" id="AVESA.00010b.r2.5AG0853720.1.CDS"/>
    </source>
</evidence>
<accession>A0ACD5XU15</accession>
<name>A0ACD5XU15_AVESA</name>
<protein>
    <submittedName>
        <fullName evidence="1">Uncharacterized protein</fullName>
    </submittedName>
</protein>
<reference evidence="1" key="2">
    <citation type="submission" date="2025-09" db="UniProtKB">
        <authorList>
            <consortium name="EnsemblPlants"/>
        </authorList>
    </citation>
    <scope>IDENTIFICATION</scope>
</reference>
<evidence type="ECO:0000313" key="2">
    <source>
        <dbReference type="Proteomes" id="UP001732700"/>
    </source>
</evidence>
<dbReference type="Proteomes" id="UP001732700">
    <property type="component" value="Chromosome 5A"/>
</dbReference>